<dbReference type="AlphaFoldDB" id="A0A8J5F2Q2"/>
<gene>
    <name evidence="1" type="ORF">ZIOFF_063863</name>
</gene>
<proteinExistence type="predicted"/>
<evidence type="ECO:0000313" key="2">
    <source>
        <dbReference type="Proteomes" id="UP000734854"/>
    </source>
</evidence>
<organism evidence="1 2">
    <name type="scientific">Zingiber officinale</name>
    <name type="common">Ginger</name>
    <name type="synonym">Amomum zingiber</name>
    <dbReference type="NCBI Taxonomy" id="94328"/>
    <lineage>
        <taxon>Eukaryota</taxon>
        <taxon>Viridiplantae</taxon>
        <taxon>Streptophyta</taxon>
        <taxon>Embryophyta</taxon>
        <taxon>Tracheophyta</taxon>
        <taxon>Spermatophyta</taxon>
        <taxon>Magnoliopsida</taxon>
        <taxon>Liliopsida</taxon>
        <taxon>Zingiberales</taxon>
        <taxon>Zingiberaceae</taxon>
        <taxon>Zingiber</taxon>
    </lineage>
</organism>
<dbReference type="FunFam" id="3.30.420.40:FF:000058">
    <property type="entry name" value="Putative actin-related protein 5"/>
    <property type="match status" value="1"/>
</dbReference>
<accession>A0A8J5F2Q2</accession>
<dbReference type="InterPro" id="IPR004000">
    <property type="entry name" value="Actin"/>
</dbReference>
<dbReference type="Pfam" id="PF00022">
    <property type="entry name" value="Actin"/>
    <property type="match status" value="1"/>
</dbReference>
<dbReference type="InterPro" id="IPR043129">
    <property type="entry name" value="ATPase_NBD"/>
</dbReference>
<protein>
    <submittedName>
        <fullName evidence="1">Uncharacterized protein</fullName>
    </submittedName>
</protein>
<comment type="caution">
    <text evidence="1">The sequence shown here is derived from an EMBL/GenBank/DDBJ whole genome shotgun (WGS) entry which is preliminary data.</text>
</comment>
<evidence type="ECO:0000313" key="1">
    <source>
        <dbReference type="EMBL" id="KAG6480363.1"/>
    </source>
</evidence>
<sequence length="200" mass="22434">MELRPLVPGDYQVKITSQEDPILGIWRGGSLLAWSPDFESMCVSKSDYEELGSNSLSTPLFPLSIIIIGVLGNPFENLCFSKFMAWEDHMSQKFGRVSVTHQFLLVLDHEILLRNLSLIHVIEMKGGSKLQDDQNAGPLEFLLVEGNKMNLSIRLKPSSFIFRQREQIGNPSSPHTYSTLSISVNVKIFTVEKSPNPSLV</sequence>
<dbReference type="SUPFAM" id="SSF53067">
    <property type="entry name" value="Actin-like ATPase domain"/>
    <property type="match status" value="1"/>
</dbReference>
<name>A0A8J5F2Q2_ZINOF</name>
<keyword evidence="2" id="KW-1185">Reference proteome</keyword>
<dbReference type="Gene3D" id="3.30.420.40">
    <property type="match status" value="2"/>
</dbReference>
<reference evidence="1 2" key="1">
    <citation type="submission" date="2020-08" db="EMBL/GenBank/DDBJ databases">
        <title>Plant Genome Project.</title>
        <authorList>
            <person name="Zhang R.-G."/>
        </authorList>
    </citation>
    <scope>NUCLEOTIDE SEQUENCE [LARGE SCALE GENOMIC DNA]</scope>
    <source>
        <tissue evidence="1">Rhizome</tissue>
    </source>
</reference>
<dbReference type="EMBL" id="JACMSC010000017">
    <property type="protein sequence ID" value="KAG6480363.1"/>
    <property type="molecule type" value="Genomic_DNA"/>
</dbReference>
<dbReference type="Proteomes" id="UP000734854">
    <property type="component" value="Unassembled WGS sequence"/>
</dbReference>